<dbReference type="SUPFAM" id="SSF53335">
    <property type="entry name" value="S-adenosyl-L-methionine-dependent methyltransferases"/>
    <property type="match status" value="1"/>
</dbReference>
<name>A0AAF1KN41_9PROT</name>
<evidence type="ECO:0000313" key="1">
    <source>
        <dbReference type="EMBL" id="MBR0657131.1"/>
    </source>
</evidence>
<dbReference type="EC" id="2.1.1.-" evidence="1"/>
<reference evidence="1" key="1">
    <citation type="submission" date="2020-01" db="EMBL/GenBank/DDBJ databases">
        <authorList>
            <person name="Rat A."/>
        </authorList>
    </citation>
    <scope>NUCLEOTIDE SEQUENCE</scope>
    <source>
        <strain evidence="1">LMG 28251</strain>
    </source>
</reference>
<gene>
    <name evidence="1" type="ORF">GXW79_18790</name>
</gene>
<keyword evidence="1" id="KW-0489">Methyltransferase</keyword>
<dbReference type="EMBL" id="JAAEDH010000026">
    <property type="protein sequence ID" value="MBR0657131.1"/>
    <property type="molecule type" value="Genomic_DNA"/>
</dbReference>
<dbReference type="NCBIfam" id="TIGR04325">
    <property type="entry name" value="MTase_LIC12133"/>
    <property type="match status" value="1"/>
</dbReference>
<protein>
    <submittedName>
        <fullName evidence="1">Methyltransferase, TIGR04325 family</fullName>
        <ecNumber evidence="1">2.1.1.-</ecNumber>
    </submittedName>
</protein>
<dbReference type="GO" id="GO:0008168">
    <property type="term" value="F:methyltransferase activity"/>
    <property type="evidence" value="ECO:0007669"/>
    <property type="project" value="UniProtKB-KW"/>
</dbReference>
<dbReference type="RefSeq" id="WP_211875994.1">
    <property type="nucleotide sequence ID" value="NZ_JAAEDH010000026.1"/>
</dbReference>
<reference evidence="1" key="2">
    <citation type="journal article" date="2021" name="Syst. Appl. Microbiol.">
        <title>Roseomonas hellenica sp. nov., isolated from roots of wild-growing Alkanna tinctoria.</title>
        <authorList>
            <person name="Rat A."/>
            <person name="Naranjo H.D."/>
            <person name="Lebbe L."/>
            <person name="Cnockaert M."/>
            <person name="Krigas N."/>
            <person name="Grigoriadou K."/>
            <person name="Maloupa E."/>
            <person name="Willems A."/>
        </authorList>
    </citation>
    <scope>NUCLEOTIDE SEQUENCE</scope>
    <source>
        <strain evidence="1">LMG 28251</strain>
    </source>
</reference>
<accession>A0AAF1KN41</accession>
<keyword evidence="1" id="KW-0808">Transferase</keyword>
<comment type="caution">
    <text evidence="1">The sequence shown here is derived from an EMBL/GenBank/DDBJ whole genome shotgun (WGS) entry which is preliminary data.</text>
</comment>
<dbReference type="Proteomes" id="UP001196068">
    <property type="component" value="Unassembled WGS sequence"/>
</dbReference>
<dbReference type="InterPro" id="IPR029063">
    <property type="entry name" value="SAM-dependent_MTases_sf"/>
</dbReference>
<dbReference type="InterPro" id="IPR027612">
    <property type="entry name" value="Put_MTase_LIC12133"/>
</dbReference>
<proteinExistence type="predicted"/>
<evidence type="ECO:0000313" key="2">
    <source>
        <dbReference type="Proteomes" id="UP001196068"/>
    </source>
</evidence>
<dbReference type="Gene3D" id="3.40.50.150">
    <property type="entry name" value="Vaccinia Virus protein VP39"/>
    <property type="match status" value="1"/>
</dbReference>
<dbReference type="AlphaFoldDB" id="A0AAF1KN41"/>
<dbReference type="GO" id="GO:0032259">
    <property type="term" value="P:methylation"/>
    <property type="evidence" value="ECO:0007669"/>
    <property type="project" value="UniProtKB-KW"/>
</dbReference>
<organism evidence="1 2">
    <name type="scientific">Plastoroseomonas arctica</name>
    <dbReference type="NCBI Taxonomy" id="1509237"/>
    <lineage>
        <taxon>Bacteria</taxon>
        <taxon>Pseudomonadati</taxon>
        <taxon>Pseudomonadota</taxon>
        <taxon>Alphaproteobacteria</taxon>
        <taxon>Acetobacterales</taxon>
        <taxon>Acetobacteraceae</taxon>
        <taxon>Plastoroseomonas</taxon>
    </lineage>
</organism>
<sequence length="272" mass="29318">MAGLNTLARVALCRSPVGEALRRVPGLERAYARRMLNSERKPGLFAGCYATYGEAMAAIPPGRVAGWDNTGCADIFNGPLPNQPSAHAVFFWLSRLLEAGARLVDYGGGPGVTYRLYAQRATSPVGVTWTVVDLPAIVARGREVAAAGTLEGIAFAETLAEAGPCDILLSAGALQYMEHSIPGLLASLATKPRHIILNKVPLTSGAAYWSLQNQGPAVCPYRIYNAADFLAYFEAEGYTVADRWRVAELTCDIPFHPRRSIDEQCGFLFSRP</sequence>
<keyword evidence="2" id="KW-1185">Reference proteome</keyword>